<dbReference type="Proteomes" id="UP000664731">
    <property type="component" value="Unassembled WGS sequence"/>
</dbReference>
<evidence type="ECO:0000313" key="2">
    <source>
        <dbReference type="EMBL" id="MBO1249128.1"/>
    </source>
</evidence>
<dbReference type="InterPro" id="IPR019734">
    <property type="entry name" value="TPR_rpt"/>
</dbReference>
<dbReference type="EMBL" id="JAFNME010000007">
    <property type="protein sequence ID" value="MBO1249128.1"/>
    <property type="molecule type" value="Genomic_DNA"/>
</dbReference>
<reference evidence="2" key="1">
    <citation type="submission" date="2021-03" db="EMBL/GenBank/DDBJ databases">
        <title>Comamonas denitrificans.</title>
        <authorList>
            <person name="Finster K."/>
        </authorList>
    </citation>
    <scope>NUCLEOTIDE SEQUENCE</scope>
    <source>
        <strain evidence="2">MM2021_4</strain>
    </source>
</reference>
<comment type="caution">
    <text evidence="2">The sequence shown here is derived from an EMBL/GenBank/DDBJ whole genome shotgun (WGS) entry which is preliminary data.</text>
</comment>
<dbReference type="Gene3D" id="1.25.40.10">
    <property type="entry name" value="Tetratricopeptide repeat domain"/>
    <property type="match status" value="1"/>
</dbReference>
<feature type="repeat" description="TPR" evidence="1">
    <location>
        <begin position="31"/>
        <end position="64"/>
    </location>
</feature>
<dbReference type="InterPro" id="IPR011990">
    <property type="entry name" value="TPR-like_helical_dom_sf"/>
</dbReference>
<dbReference type="PANTHER" id="PTHR12558:SF33">
    <property type="entry name" value="BLL7664 PROTEIN"/>
    <property type="match status" value="1"/>
</dbReference>
<keyword evidence="1" id="KW-0802">TPR repeat</keyword>
<dbReference type="Pfam" id="PF14559">
    <property type="entry name" value="TPR_19"/>
    <property type="match status" value="1"/>
</dbReference>
<dbReference type="SMART" id="SM00028">
    <property type="entry name" value="TPR"/>
    <property type="match status" value="3"/>
</dbReference>
<sequence length="251" mass="28143">MAGCTTTGAMYDSASAVSTGIDTESEVYRLANTRLQLGAMHFQEGRNEIALNEVMRALQVYPEYVDAHNLQGWIYMAERDYLKADASFDRALRLRPGDPNTRYNQGWSQCQQKNFDMAQLHFDAALAASRFASEDRARTLLAKVVCLRQAGSKEDLLPLMAQAYELNPGNPSIALNYAQVLFDQDNAQKARFYVQRLNNSEGVSAASLWLGIKVERKLGDSVAVRQLAGQLVQRFPTSPEREKFEQGTFDE</sequence>
<evidence type="ECO:0000313" key="3">
    <source>
        <dbReference type="Proteomes" id="UP000664731"/>
    </source>
</evidence>
<keyword evidence="3" id="KW-1185">Reference proteome</keyword>
<feature type="repeat" description="TPR" evidence="1">
    <location>
        <begin position="65"/>
        <end position="98"/>
    </location>
</feature>
<dbReference type="Pfam" id="PF13432">
    <property type="entry name" value="TPR_16"/>
    <property type="match status" value="1"/>
</dbReference>
<dbReference type="SUPFAM" id="SSF48452">
    <property type="entry name" value="TPR-like"/>
    <property type="match status" value="1"/>
</dbReference>
<dbReference type="RefSeq" id="WP_207574675.1">
    <property type="nucleotide sequence ID" value="NZ_JAFNME010000007.1"/>
</dbReference>
<accession>A0A939GZF4</accession>
<protein>
    <submittedName>
        <fullName evidence="2">Tetratricopeptide repeat protein</fullName>
    </submittedName>
</protein>
<evidence type="ECO:0000256" key="1">
    <source>
        <dbReference type="PROSITE-ProRule" id="PRU00339"/>
    </source>
</evidence>
<proteinExistence type="predicted"/>
<organism evidence="2 3">
    <name type="scientific">Comamonas denitrificans</name>
    <dbReference type="NCBI Taxonomy" id="117506"/>
    <lineage>
        <taxon>Bacteria</taxon>
        <taxon>Pseudomonadati</taxon>
        <taxon>Pseudomonadota</taxon>
        <taxon>Betaproteobacteria</taxon>
        <taxon>Burkholderiales</taxon>
        <taxon>Comamonadaceae</taxon>
        <taxon>Comamonas</taxon>
    </lineage>
</organism>
<dbReference type="AlphaFoldDB" id="A0A939GZF4"/>
<dbReference type="PANTHER" id="PTHR12558">
    <property type="entry name" value="CELL DIVISION CYCLE 16,23,27"/>
    <property type="match status" value="1"/>
</dbReference>
<dbReference type="PROSITE" id="PS50005">
    <property type="entry name" value="TPR"/>
    <property type="match status" value="2"/>
</dbReference>
<gene>
    <name evidence="2" type="ORF">J1777_04640</name>
</gene>
<name>A0A939GZF4_9BURK</name>